<evidence type="ECO:0000313" key="2">
    <source>
        <dbReference type="Proteomes" id="UP001465976"/>
    </source>
</evidence>
<comment type="caution">
    <text evidence="1">The sequence shown here is derived from an EMBL/GenBank/DDBJ whole genome shotgun (WGS) entry which is preliminary data.</text>
</comment>
<protein>
    <submittedName>
        <fullName evidence="1">Uncharacterized protein</fullName>
    </submittedName>
</protein>
<gene>
    <name evidence="1" type="ORF">V5O48_006883</name>
</gene>
<reference evidence="1 2" key="1">
    <citation type="submission" date="2024-02" db="EMBL/GenBank/DDBJ databases">
        <title>A draft genome for the cacao thread blight pathogen Marasmius crinis-equi.</title>
        <authorList>
            <person name="Cohen S.P."/>
            <person name="Baruah I.K."/>
            <person name="Amoako-Attah I."/>
            <person name="Bukari Y."/>
            <person name="Meinhardt L.W."/>
            <person name="Bailey B.A."/>
        </authorList>
    </citation>
    <scope>NUCLEOTIDE SEQUENCE [LARGE SCALE GENOMIC DNA]</scope>
    <source>
        <strain evidence="1 2">GH-76</strain>
    </source>
</reference>
<accession>A0ABR3FIH3</accession>
<organism evidence="1 2">
    <name type="scientific">Marasmius crinis-equi</name>
    <dbReference type="NCBI Taxonomy" id="585013"/>
    <lineage>
        <taxon>Eukaryota</taxon>
        <taxon>Fungi</taxon>
        <taxon>Dikarya</taxon>
        <taxon>Basidiomycota</taxon>
        <taxon>Agaricomycotina</taxon>
        <taxon>Agaricomycetes</taxon>
        <taxon>Agaricomycetidae</taxon>
        <taxon>Agaricales</taxon>
        <taxon>Marasmiineae</taxon>
        <taxon>Marasmiaceae</taxon>
        <taxon>Marasmius</taxon>
    </lineage>
</organism>
<dbReference type="Proteomes" id="UP001465976">
    <property type="component" value="Unassembled WGS sequence"/>
</dbReference>
<proteinExistence type="predicted"/>
<dbReference type="EMBL" id="JBAHYK010000338">
    <property type="protein sequence ID" value="KAL0575080.1"/>
    <property type="molecule type" value="Genomic_DNA"/>
</dbReference>
<sequence>MSRSDVVVAVYVNSVLASLNFRSTAKGPAIPMGRQAASVSVPFGFQSDHSQSTYPVSSTMADTQPQIQLDSFISAAERDYDGISSQGSKKHNP</sequence>
<name>A0ABR3FIH3_9AGAR</name>
<evidence type="ECO:0000313" key="1">
    <source>
        <dbReference type="EMBL" id="KAL0575080.1"/>
    </source>
</evidence>
<keyword evidence="2" id="KW-1185">Reference proteome</keyword>